<organism evidence="1 2">
    <name type="scientific">Hermetia illucens</name>
    <name type="common">Black soldier fly</name>
    <dbReference type="NCBI Taxonomy" id="343691"/>
    <lineage>
        <taxon>Eukaryota</taxon>
        <taxon>Metazoa</taxon>
        <taxon>Ecdysozoa</taxon>
        <taxon>Arthropoda</taxon>
        <taxon>Hexapoda</taxon>
        <taxon>Insecta</taxon>
        <taxon>Pterygota</taxon>
        <taxon>Neoptera</taxon>
        <taxon>Endopterygota</taxon>
        <taxon>Diptera</taxon>
        <taxon>Brachycera</taxon>
        <taxon>Stratiomyomorpha</taxon>
        <taxon>Stratiomyidae</taxon>
        <taxon>Hermetiinae</taxon>
        <taxon>Hermetia</taxon>
    </lineage>
</organism>
<evidence type="ECO:0000313" key="2">
    <source>
        <dbReference type="Proteomes" id="UP000594454"/>
    </source>
</evidence>
<name>A0A7R8UPN3_HERIL</name>
<dbReference type="InParanoid" id="A0A7R8UPN3"/>
<reference evidence="1 2" key="1">
    <citation type="submission" date="2020-11" db="EMBL/GenBank/DDBJ databases">
        <authorList>
            <person name="Wallbank WR R."/>
            <person name="Pardo Diaz C."/>
            <person name="Kozak K."/>
            <person name="Martin S."/>
            <person name="Jiggins C."/>
            <person name="Moest M."/>
            <person name="Warren A I."/>
            <person name="Generalovic N T."/>
            <person name="Byers J.R.P. K."/>
            <person name="Montejo-Kovacevich G."/>
            <person name="Yen C E."/>
        </authorList>
    </citation>
    <scope>NUCLEOTIDE SEQUENCE [LARGE SCALE GENOMIC DNA]</scope>
</reference>
<dbReference type="AlphaFoldDB" id="A0A7R8UPN3"/>
<dbReference type="Proteomes" id="UP000594454">
    <property type="component" value="Chromosome 3"/>
</dbReference>
<gene>
    <name evidence="1" type="ORF">HERILL_LOCUS7252</name>
</gene>
<evidence type="ECO:0000313" key="1">
    <source>
        <dbReference type="EMBL" id="CAD7084355.1"/>
    </source>
</evidence>
<accession>A0A7R8UPN3</accession>
<proteinExistence type="predicted"/>
<sequence length="74" mass="8442">MVKVVECFSMTIVGCVRDTEEWKAAKAVVACVEERGFGYLPVCIMERVSRIRRIFQCVTKISQESNPFKHCKGL</sequence>
<keyword evidence="2" id="KW-1185">Reference proteome</keyword>
<dbReference type="EMBL" id="LR899011">
    <property type="protein sequence ID" value="CAD7084355.1"/>
    <property type="molecule type" value="Genomic_DNA"/>
</dbReference>
<protein>
    <submittedName>
        <fullName evidence="1">Uncharacterized protein</fullName>
    </submittedName>
</protein>